<feature type="chain" id="PRO_5040758558" description="Mitochondrial inner membrane protease subunit" evidence="8">
    <location>
        <begin position="16"/>
        <end position="279"/>
    </location>
</feature>
<feature type="region of interest" description="Disordered" evidence="7">
    <location>
        <begin position="54"/>
        <end position="90"/>
    </location>
</feature>
<dbReference type="GO" id="GO:0006465">
    <property type="term" value="P:signal peptide processing"/>
    <property type="evidence" value="ECO:0007669"/>
    <property type="project" value="InterPro"/>
</dbReference>
<evidence type="ECO:0000256" key="2">
    <source>
        <dbReference type="ARBA" id="ARBA00009370"/>
    </source>
</evidence>
<accession>A0A9W7FEE1</accession>
<dbReference type="CDD" id="cd06530">
    <property type="entry name" value="S26_SPase_I"/>
    <property type="match status" value="1"/>
</dbReference>
<dbReference type="NCBIfam" id="TIGR02227">
    <property type="entry name" value="sigpep_I_bact"/>
    <property type="match status" value="1"/>
</dbReference>
<keyword evidence="8" id="KW-0732">Signal</keyword>
<evidence type="ECO:0000259" key="9">
    <source>
        <dbReference type="Pfam" id="PF10502"/>
    </source>
</evidence>
<dbReference type="PROSITE" id="PS00761">
    <property type="entry name" value="SPASE_I_3"/>
    <property type="match status" value="1"/>
</dbReference>
<evidence type="ECO:0000313" key="11">
    <source>
        <dbReference type="Proteomes" id="UP001165160"/>
    </source>
</evidence>
<comment type="subcellular location">
    <subcellularLocation>
        <location evidence="6">Mitochondrion inner membrane</location>
    </subcellularLocation>
</comment>
<sequence>MKLLLLAAVLPLAAAYNSVPSFLSSSRRSATWKSGAKVSTNMFLTRRPGTPSTALFAEQLGGGGPPTPRGNDGDDNNDDGNGDDNPLSSLQRWFKSPEAAEDIKTYTLSLFVALTIRFFLVEPRYIPSLSMYPTFEVGDQLAVEKITKRIRPPRRGEVVVFNPPQAFRDMVFDSPSDSSKKAKEALIKRVVATEGDVVVVKNGNLFINNEQQDESYRAEKAFYDFGPVTVPPGQLLVLGDNRNHSLDGHIWGFLPKENIIGRAVYLYWPPWRFGNDGLN</sequence>
<dbReference type="InterPro" id="IPR019758">
    <property type="entry name" value="Pept_S26A_signal_pept_1_CS"/>
</dbReference>
<evidence type="ECO:0000256" key="7">
    <source>
        <dbReference type="SAM" id="MobiDB-lite"/>
    </source>
</evidence>
<feature type="compositionally biased region" description="Acidic residues" evidence="7">
    <location>
        <begin position="73"/>
        <end position="82"/>
    </location>
</feature>
<evidence type="ECO:0000256" key="6">
    <source>
        <dbReference type="RuleBase" id="RU362041"/>
    </source>
</evidence>
<dbReference type="AlphaFoldDB" id="A0A9W7FEE1"/>
<keyword evidence="6" id="KW-0472">Membrane</keyword>
<dbReference type="SUPFAM" id="SSF51306">
    <property type="entry name" value="LexA/Signal peptidase"/>
    <property type="match status" value="1"/>
</dbReference>
<comment type="similarity">
    <text evidence="2 6">Belongs to the peptidase S26 family.</text>
</comment>
<dbReference type="EC" id="3.4.21.-" evidence="6"/>
<dbReference type="InterPro" id="IPR036286">
    <property type="entry name" value="LexA/Signal_pep-like_sf"/>
</dbReference>
<dbReference type="GO" id="GO:0009003">
    <property type="term" value="F:signal peptidase activity"/>
    <property type="evidence" value="ECO:0007669"/>
    <property type="project" value="UniProtKB-EC"/>
</dbReference>
<dbReference type="GO" id="GO:0004252">
    <property type="term" value="F:serine-type endopeptidase activity"/>
    <property type="evidence" value="ECO:0007669"/>
    <property type="project" value="InterPro"/>
</dbReference>
<dbReference type="InterPro" id="IPR019533">
    <property type="entry name" value="Peptidase_S26"/>
</dbReference>
<dbReference type="EMBL" id="BRXX01000421">
    <property type="protein sequence ID" value="GMI10762.1"/>
    <property type="molecule type" value="Genomic_DNA"/>
</dbReference>
<dbReference type="PANTHER" id="PTHR43390:SF1">
    <property type="entry name" value="CHLOROPLAST PROCESSING PEPTIDASE"/>
    <property type="match status" value="1"/>
</dbReference>
<keyword evidence="6" id="KW-0496">Mitochondrion</keyword>
<dbReference type="Pfam" id="PF10502">
    <property type="entry name" value="Peptidase_S26"/>
    <property type="match status" value="1"/>
</dbReference>
<dbReference type="Gene3D" id="2.10.109.10">
    <property type="entry name" value="Umud Fragment, subunit A"/>
    <property type="match status" value="1"/>
</dbReference>
<keyword evidence="11" id="KW-1185">Reference proteome</keyword>
<dbReference type="PROSITE" id="PS00501">
    <property type="entry name" value="SPASE_I_1"/>
    <property type="match status" value="1"/>
</dbReference>
<comment type="caution">
    <text evidence="10">The sequence shown here is derived from an EMBL/GenBank/DDBJ whole genome shotgun (WGS) entry which is preliminary data.</text>
</comment>
<dbReference type="InterPro" id="IPR000223">
    <property type="entry name" value="Pept_S26A_signal_pept_1"/>
</dbReference>
<comment type="catalytic activity">
    <reaction evidence="1">
        <text>Cleavage of hydrophobic, N-terminal signal or leader sequences from secreted and periplasmic proteins.</text>
        <dbReference type="EC" id="3.4.21.89"/>
    </reaction>
</comment>
<feature type="signal peptide" evidence="8">
    <location>
        <begin position="1"/>
        <end position="15"/>
    </location>
</feature>
<dbReference type="PRINTS" id="PR00727">
    <property type="entry name" value="LEADERPTASE"/>
</dbReference>
<name>A0A9W7FEE1_9STRA</name>
<dbReference type="PANTHER" id="PTHR43390">
    <property type="entry name" value="SIGNAL PEPTIDASE I"/>
    <property type="match status" value="1"/>
</dbReference>
<protein>
    <recommendedName>
        <fullName evidence="6">Mitochondrial inner membrane protease subunit</fullName>
        <ecNumber evidence="6">3.4.21.-</ecNumber>
    </recommendedName>
</protein>
<feature type="active site" evidence="5">
    <location>
        <position position="188"/>
    </location>
</feature>
<feature type="active site" evidence="5">
    <location>
        <position position="130"/>
    </location>
</feature>
<keyword evidence="3 6" id="KW-0645">Protease</keyword>
<gene>
    <name evidence="10" type="ORF">TrVE_jg12885</name>
</gene>
<evidence type="ECO:0000256" key="1">
    <source>
        <dbReference type="ARBA" id="ARBA00000677"/>
    </source>
</evidence>
<keyword evidence="6" id="KW-0999">Mitochondrion inner membrane</keyword>
<evidence type="ECO:0000313" key="10">
    <source>
        <dbReference type="EMBL" id="GMI10762.1"/>
    </source>
</evidence>
<proteinExistence type="inferred from homology"/>
<evidence type="ECO:0000256" key="4">
    <source>
        <dbReference type="ARBA" id="ARBA00022801"/>
    </source>
</evidence>
<dbReference type="InterPro" id="IPR019756">
    <property type="entry name" value="Pept_S26A_signal_pept_1_Ser-AS"/>
</dbReference>
<evidence type="ECO:0000256" key="5">
    <source>
        <dbReference type="PIRSR" id="PIRSR600223-1"/>
    </source>
</evidence>
<dbReference type="Proteomes" id="UP001165160">
    <property type="component" value="Unassembled WGS sequence"/>
</dbReference>
<dbReference type="GO" id="GO:0005743">
    <property type="term" value="C:mitochondrial inner membrane"/>
    <property type="evidence" value="ECO:0007669"/>
    <property type="project" value="UniProtKB-SubCell"/>
</dbReference>
<keyword evidence="4 6" id="KW-0378">Hydrolase</keyword>
<organism evidence="10 11">
    <name type="scientific">Triparma verrucosa</name>
    <dbReference type="NCBI Taxonomy" id="1606542"/>
    <lineage>
        <taxon>Eukaryota</taxon>
        <taxon>Sar</taxon>
        <taxon>Stramenopiles</taxon>
        <taxon>Ochrophyta</taxon>
        <taxon>Bolidophyceae</taxon>
        <taxon>Parmales</taxon>
        <taxon>Triparmaceae</taxon>
        <taxon>Triparma</taxon>
    </lineage>
</organism>
<evidence type="ECO:0000256" key="3">
    <source>
        <dbReference type="ARBA" id="ARBA00022670"/>
    </source>
</evidence>
<feature type="domain" description="Peptidase S26" evidence="9">
    <location>
        <begin position="103"/>
        <end position="268"/>
    </location>
</feature>
<reference evidence="11" key="1">
    <citation type="journal article" date="2023" name="Commun. Biol.">
        <title>Genome analysis of Parmales, the sister group of diatoms, reveals the evolutionary specialization of diatoms from phago-mixotrophs to photoautotrophs.</title>
        <authorList>
            <person name="Ban H."/>
            <person name="Sato S."/>
            <person name="Yoshikawa S."/>
            <person name="Yamada K."/>
            <person name="Nakamura Y."/>
            <person name="Ichinomiya M."/>
            <person name="Sato N."/>
            <person name="Blanc-Mathieu R."/>
            <person name="Endo H."/>
            <person name="Kuwata A."/>
            <person name="Ogata H."/>
        </authorList>
    </citation>
    <scope>NUCLEOTIDE SEQUENCE [LARGE SCALE GENOMIC DNA]</scope>
    <source>
        <strain evidence="11">NIES 3699</strain>
    </source>
</reference>
<evidence type="ECO:0000256" key="8">
    <source>
        <dbReference type="SAM" id="SignalP"/>
    </source>
</evidence>